<keyword evidence="2" id="KW-1185">Reference proteome</keyword>
<reference evidence="1 2" key="1">
    <citation type="submission" date="2018-06" db="EMBL/GenBank/DDBJ databases">
        <title>The Genome of Cuscuta australis (Dodder) Provides Insight into the Evolution of Plant Parasitism.</title>
        <authorList>
            <person name="Liu H."/>
        </authorList>
    </citation>
    <scope>NUCLEOTIDE SEQUENCE [LARGE SCALE GENOMIC DNA]</scope>
    <source>
        <strain evidence="2">cv. Yunnan</strain>
        <tissue evidence="1">Vines</tissue>
    </source>
</reference>
<dbReference type="Proteomes" id="UP000249390">
    <property type="component" value="Unassembled WGS sequence"/>
</dbReference>
<name>A0A328EAN9_9ASTE</name>
<protein>
    <recommendedName>
        <fullName evidence="3">Protein DCL, chloroplastic</fullName>
    </recommendedName>
</protein>
<accession>A0A328EAN9</accession>
<organism evidence="1 2">
    <name type="scientific">Cuscuta australis</name>
    <dbReference type="NCBI Taxonomy" id="267555"/>
    <lineage>
        <taxon>Eukaryota</taxon>
        <taxon>Viridiplantae</taxon>
        <taxon>Streptophyta</taxon>
        <taxon>Embryophyta</taxon>
        <taxon>Tracheophyta</taxon>
        <taxon>Spermatophyta</taxon>
        <taxon>Magnoliopsida</taxon>
        <taxon>eudicotyledons</taxon>
        <taxon>Gunneridae</taxon>
        <taxon>Pentapetalae</taxon>
        <taxon>asterids</taxon>
        <taxon>lamiids</taxon>
        <taxon>Solanales</taxon>
        <taxon>Convolvulaceae</taxon>
        <taxon>Cuscuteae</taxon>
        <taxon>Cuscuta</taxon>
        <taxon>Cuscuta subgen. Grammica</taxon>
        <taxon>Cuscuta sect. Cleistogrammica</taxon>
    </lineage>
</organism>
<dbReference type="AlphaFoldDB" id="A0A328EAN9"/>
<dbReference type="GO" id="GO:0009658">
    <property type="term" value="P:chloroplast organization"/>
    <property type="evidence" value="ECO:0007669"/>
    <property type="project" value="TreeGrafter"/>
</dbReference>
<gene>
    <name evidence="1" type="ORF">DM860_012206</name>
</gene>
<dbReference type="InterPro" id="IPR044673">
    <property type="entry name" value="DCL-like"/>
</dbReference>
<sequence length="224" mass="25866">MTSISSSRPLQIQFLSRTGPSPRSLQPSSYLAIHRWNNSQFRRCTIVVKTSSVDGWAGNDRGLHKLELLRKPVTAPSVEYSGGGESTGKPHYDESEEIDKEDRFDWEHKILGETYPLVGLARVILHSGRYEVGDPLSFEHEKIMLEKFLPYHPECVKKIGCGVKYITTGYHPTYGRSRCLFIVREDGEHVDFSYWKCLKGYIKKNYPHCAESFILRHFEKLKRE</sequence>
<evidence type="ECO:0000313" key="1">
    <source>
        <dbReference type="EMBL" id="RAL53591.1"/>
    </source>
</evidence>
<dbReference type="GO" id="GO:0009507">
    <property type="term" value="C:chloroplast"/>
    <property type="evidence" value="ECO:0007669"/>
    <property type="project" value="TreeGrafter"/>
</dbReference>
<evidence type="ECO:0000313" key="2">
    <source>
        <dbReference type="Proteomes" id="UP000249390"/>
    </source>
</evidence>
<comment type="caution">
    <text evidence="1">The sequence shown here is derived from an EMBL/GenBank/DDBJ whole genome shotgun (WGS) entry which is preliminary data.</text>
</comment>
<dbReference type="Gene3D" id="3.10.450.40">
    <property type="match status" value="1"/>
</dbReference>
<dbReference type="GO" id="GO:1901259">
    <property type="term" value="P:chloroplast rRNA processing"/>
    <property type="evidence" value="ECO:0007669"/>
    <property type="project" value="TreeGrafter"/>
</dbReference>
<dbReference type="PANTHER" id="PTHR33415:SF15">
    <property type="entry name" value="PROTEIN DCL HOMOLOG, CHLOROPLASTIC"/>
    <property type="match status" value="1"/>
</dbReference>
<proteinExistence type="predicted"/>
<dbReference type="PANTHER" id="PTHR33415">
    <property type="entry name" value="PROTEIN EMBRYO DEFECTIVE 514"/>
    <property type="match status" value="1"/>
</dbReference>
<evidence type="ECO:0008006" key="3">
    <source>
        <dbReference type="Google" id="ProtNLM"/>
    </source>
</evidence>
<dbReference type="Pfam" id="PF11523">
    <property type="entry name" value="DUF3223"/>
    <property type="match status" value="1"/>
</dbReference>
<dbReference type="EMBL" id="NQVE01000018">
    <property type="protein sequence ID" value="RAL53591.1"/>
    <property type="molecule type" value="Genomic_DNA"/>
</dbReference>